<feature type="non-terminal residue" evidence="8">
    <location>
        <position position="1"/>
    </location>
</feature>
<dbReference type="GO" id="GO:0051539">
    <property type="term" value="F:4 iron, 4 sulfur cluster binding"/>
    <property type="evidence" value="ECO:0007669"/>
    <property type="project" value="UniProtKB-KW"/>
</dbReference>
<organism evidence="8">
    <name type="scientific">Antonospora locustae</name>
    <name type="common">Microsporidian parasite</name>
    <name type="synonym">Nosema locustae</name>
    <dbReference type="NCBI Taxonomy" id="278021"/>
    <lineage>
        <taxon>Eukaryota</taxon>
        <taxon>Fungi</taxon>
        <taxon>Fungi incertae sedis</taxon>
        <taxon>Microsporidia</taxon>
        <taxon>Antonospora</taxon>
    </lineage>
</organism>
<evidence type="ECO:0000256" key="1">
    <source>
        <dbReference type="ARBA" id="ARBA00022485"/>
    </source>
</evidence>
<dbReference type="InterPro" id="IPR039661">
    <property type="entry name" value="ELP3"/>
</dbReference>
<evidence type="ECO:0000256" key="4">
    <source>
        <dbReference type="ARBA" id="ARBA00023004"/>
    </source>
</evidence>
<dbReference type="Pfam" id="PF00583">
    <property type="entry name" value="Acetyltransf_1"/>
    <property type="match status" value="1"/>
</dbReference>
<feature type="region of interest" description="Disordered" evidence="6">
    <location>
        <begin position="1"/>
        <end position="23"/>
    </location>
</feature>
<feature type="domain" description="N-acetyltransferase" evidence="7">
    <location>
        <begin position="123"/>
        <end position="167"/>
    </location>
</feature>
<keyword evidence="5" id="KW-0411">Iron-sulfur</keyword>
<dbReference type="AlphaFoldDB" id="Q6E696"/>
<sequence length="179" mass="20419">KCTGKMRDLQEMQDVDQRVESERSMRRAPEEIVLVRRDYAANKGGRRFVLRGPEERLACRPPPPAEVQRRHVREELVVSVDTADARSTTWRECSAARNGFASVVRELHVYGAAVPMDCRDTTQFQHKGFGAMLIAEAERIAREEHCSQKIAIISGVGTRNYYRKFGYTLEGAYMVKSLQ</sequence>
<keyword evidence="4" id="KW-0408">Iron</keyword>
<accession>Q6E696</accession>
<keyword evidence="2" id="KW-0949">S-adenosyl-L-methionine</keyword>
<evidence type="ECO:0000256" key="5">
    <source>
        <dbReference type="ARBA" id="ARBA00023014"/>
    </source>
</evidence>
<reference evidence="8" key="1">
    <citation type="journal article" date="2004" name="Curr. Biol.">
        <title>Genome compaction and stability in microsporidian intracellular parasites.</title>
        <authorList>
            <person name="Slamovits C.H."/>
            <person name="Fast N.M."/>
            <person name="Law J.S."/>
            <person name="Keeling P.J."/>
        </authorList>
    </citation>
    <scope>NUCLEOTIDE SEQUENCE</scope>
</reference>
<name>Q6E696_ANTLO</name>
<dbReference type="PANTHER" id="PTHR11135:SF0">
    <property type="entry name" value="ELONGATOR COMPLEX PROTEIN 3"/>
    <property type="match status" value="1"/>
</dbReference>
<dbReference type="PANTHER" id="PTHR11135">
    <property type="entry name" value="HISTONE ACETYLTRANSFERASE-RELATED"/>
    <property type="match status" value="1"/>
</dbReference>
<proteinExistence type="predicted"/>
<evidence type="ECO:0000256" key="2">
    <source>
        <dbReference type="ARBA" id="ARBA00022691"/>
    </source>
</evidence>
<dbReference type="Gene3D" id="3.40.630.30">
    <property type="match status" value="1"/>
</dbReference>
<dbReference type="EMBL" id="AY548917">
    <property type="protein sequence ID" value="AAT12391.1"/>
    <property type="molecule type" value="Genomic_DNA"/>
</dbReference>
<evidence type="ECO:0000313" key="8">
    <source>
        <dbReference type="EMBL" id="AAT12391.1"/>
    </source>
</evidence>
<evidence type="ECO:0000256" key="6">
    <source>
        <dbReference type="SAM" id="MobiDB-lite"/>
    </source>
</evidence>
<keyword evidence="3" id="KW-0479">Metal-binding</keyword>
<dbReference type="GO" id="GO:0002926">
    <property type="term" value="P:tRNA wobble base 5-methoxycarbonylmethyl-2-thiouridinylation"/>
    <property type="evidence" value="ECO:0007669"/>
    <property type="project" value="TreeGrafter"/>
</dbReference>
<keyword evidence="1" id="KW-0004">4Fe-4S</keyword>
<dbReference type="InterPro" id="IPR000182">
    <property type="entry name" value="GNAT_dom"/>
</dbReference>
<protein>
    <recommendedName>
        <fullName evidence="7">N-acetyltransferase domain-containing protein</fullName>
    </recommendedName>
</protein>
<evidence type="ECO:0000256" key="3">
    <source>
        <dbReference type="ARBA" id="ARBA00022723"/>
    </source>
</evidence>
<dbReference type="InterPro" id="IPR016181">
    <property type="entry name" value="Acyl_CoA_acyltransferase"/>
</dbReference>
<dbReference type="GO" id="GO:0046872">
    <property type="term" value="F:metal ion binding"/>
    <property type="evidence" value="ECO:0007669"/>
    <property type="project" value="UniProtKB-KW"/>
</dbReference>
<dbReference type="SUPFAM" id="SSF55729">
    <property type="entry name" value="Acyl-CoA N-acyltransferases (Nat)"/>
    <property type="match status" value="1"/>
</dbReference>
<dbReference type="GO" id="GO:0005737">
    <property type="term" value="C:cytoplasm"/>
    <property type="evidence" value="ECO:0007669"/>
    <property type="project" value="TreeGrafter"/>
</dbReference>
<evidence type="ECO:0000259" key="7">
    <source>
        <dbReference type="Pfam" id="PF00583"/>
    </source>
</evidence>
<dbReference type="GO" id="GO:0016747">
    <property type="term" value="F:acyltransferase activity, transferring groups other than amino-acyl groups"/>
    <property type="evidence" value="ECO:0007669"/>
    <property type="project" value="InterPro"/>
</dbReference>